<accession>A0A174RDC1</accession>
<keyword evidence="3" id="KW-0883">Thioether bond</keyword>
<dbReference type="Pfam" id="PF04604">
    <property type="entry name" value="L_biotic_typeA"/>
    <property type="match status" value="1"/>
</dbReference>
<evidence type="ECO:0000256" key="3">
    <source>
        <dbReference type="ARBA" id="ARBA00022784"/>
    </source>
</evidence>
<sequence length="50" mass="5613">MKKDIEKMTNPMTEEELEAVLGGGNGIVNTLTHECHVNSWAVTEWFTCCD</sequence>
<name>A0A174RDC1_9FIRM</name>
<keyword evidence="4" id="KW-0425">Lantibiotic</keyword>
<evidence type="ECO:0000256" key="2">
    <source>
        <dbReference type="ARBA" id="ARBA00022529"/>
    </source>
</evidence>
<evidence type="ECO:0000256" key="4">
    <source>
        <dbReference type="ARBA" id="ARBA00022789"/>
    </source>
</evidence>
<evidence type="ECO:0000313" key="9">
    <source>
        <dbReference type="Proteomes" id="UP000095712"/>
    </source>
</evidence>
<dbReference type="GO" id="GO:0042742">
    <property type="term" value="P:defense response to bacterium"/>
    <property type="evidence" value="ECO:0007669"/>
    <property type="project" value="UniProtKB-KW"/>
</dbReference>
<reference evidence="8 9" key="1">
    <citation type="submission" date="2015-09" db="EMBL/GenBank/DDBJ databases">
        <authorList>
            <consortium name="Pathogen Informatics"/>
        </authorList>
    </citation>
    <scope>NUCLEOTIDE SEQUENCE [LARGE SCALE GENOMIC DNA]</scope>
    <source>
        <strain evidence="8 9">2789STDY5834911</strain>
    </source>
</reference>
<evidence type="ECO:0000256" key="1">
    <source>
        <dbReference type="ARBA" id="ARBA00009379"/>
    </source>
</evidence>
<gene>
    <name evidence="8" type="primary">rumA1_2</name>
    <name evidence="7" type="synonym">rumA1_1</name>
    <name evidence="7" type="ORF">ERS852523_02971</name>
    <name evidence="8" type="ORF">ERS852523_02972</name>
</gene>
<dbReference type="GO" id="GO:0031640">
    <property type="term" value="P:killing of cells of another organism"/>
    <property type="evidence" value="ECO:0007669"/>
    <property type="project" value="UniProtKB-KW"/>
</dbReference>
<keyword evidence="5" id="KW-0044">Antibiotic</keyword>
<evidence type="ECO:0000256" key="5">
    <source>
        <dbReference type="ARBA" id="ARBA00023022"/>
    </source>
</evidence>
<keyword evidence="2" id="KW-0929">Antimicrobial</keyword>
<dbReference type="AlphaFoldDB" id="A0A174RDC1"/>
<proteinExistence type="inferred from homology"/>
<dbReference type="EMBL" id="CZAW01000036">
    <property type="protein sequence ID" value="CUP83410.1"/>
    <property type="molecule type" value="Genomic_DNA"/>
</dbReference>
<dbReference type="OrthoDB" id="2080803at2"/>
<protein>
    <submittedName>
        <fullName evidence="8">RumA protein 1/2/3</fullName>
    </submittedName>
</protein>
<dbReference type="InterPro" id="IPR007682">
    <property type="entry name" value="Lantibiotic_typ-A_Lactobact"/>
</dbReference>
<comment type="similarity">
    <text evidence="1">Belongs to the type A lantibiotic family.</text>
</comment>
<evidence type="ECO:0000313" key="7">
    <source>
        <dbReference type="EMBL" id="CUP83410.1"/>
    </source>
</evidence>
<organism evidence="8 9">
    <name type="scientific">Blautia wexlerae</name>
    <dbReference type="NCBI Taxonomy" id="418240"/>
    <lineage>
        <taxon>Bacteria</taxon>
        <taxon>Bacillati</taxon>
        <taxon>Bacillota</taxon>
        <taxon>Clostridia</taxon>
        <taxon>Lachnospirales</taxon>
        <taxon>Lachnospiraceae</taxon>
        <taxon>Blautia</taxon>
    </lineage>
</organism>
<dbReference type="GO" id="GO:0005102">
    <property type="term" value="F:signaling receptor binding"/>
    <property type="evidence" value="ECO:0007669"/>
    <property type="project" value="UniProtKB-KW"/>
</dbReference>
<keyword evidence="6" id="KW-0078">Bacteriocin</keyword>
<dbReference type="GO" id="GO:0005576">
    <property type="term" value="C:extracellular region"/>
    <property type="evidence" value="ECO:0007669"/>
    <property type="project" value="InterPro"/>
</dbReference>
<dbReference type="NCBIfam" id="NF040664">
    <property type="entry name" value="HEC_x9_TCC_lant"/>
    <property type="match status" value="1"/>
</dbReference>
<evidence type="ECO:0000313" key="8">
    <source>
        <dbReference type="EMBL" id="CUP83433.1"/>
    </source>
</evidence>
<evidence type="ECO:0000256" key="6">
    <source>
        <dbReference type="ARBA" id="ARBA00023048"/>
    </source>
</evidence>
<dbReference type="RefSeq" id="WP_055152566.1">
    <property type="nucleotide sequence ID" value="NZ_CZAW01000036.1"/>
</dbReference>
<dbReference type="EMBL" id="CZAW01000036">
    <property type="protein sequence ID" value="CUP83433.1"/>
    <property type="molecule type" value="Genomic_DNA"/>
</dbReference>
<dbReference type="Proteomes" id="UP000095712">
    <property type="component" value="Unassembled WGS sequence"/>
</dbReference>